<sequence length="588" mass="64690">MMRPRISPALRPAPLRASSTAPFSSTTSARTILTTPNPTTSSTQPQPRVPSTRRRQSLQFSCQLSQQSRLRSSQASSPSSETPRSVADFLQWTPTDAVPDVVVHGFVRSVRTMKKYSFVTLGDGSSLAGLQAVVPASLLEELSDTSAHLTNGAAVRLEGAWTPSPGTGQSHELHVTSFEVVGPSDAKTFPIQKKYQTSEFLRTLPHLRPRIPFNTTLLRFRSDVVASLNRFFAERQFVQTHPPLITSSDCEGAGEVFTVTGGPSSTSNFFRSPKYLTVSAQLHLEALAQAVGNVWTLSPTFRAETSDTPRHLNEFYMLEAEVSFVDRLDGVMDLVEDMLRHVAKENHGGRAYGELVAVAKSAKPSRPNKSNKEGKDDKDDVDSTPVVDIETRWSGILSAKPWPRITYAETLRILNEAPANTFEYPPAWETGLMTEHERYLARVIGGAEATPVFVTHYPRESKAFYMLPTATTGASEASQDTVDCFDLLVPEFCEIAGGSMREHRFSELVATMQARGMAVDAKGAARVNEAGEATVGNGLDWYVDLRRWGCPPHGGFGIGFDRFLCYLTGVPTIRDMVAFPRWYGRCDC</sequence>
<dbReference type="Gene3D" id="3.30.930.10">
    <property type="entry name" value="Bira Bifunctional Protein, Domain 2"/>
    <property type="match status" value="1"/>
</dbReference>
<comment type="caution">
    <text evidence="10">The sequence shown here is derived from an EMBL/GenBank/DDBJ whole genome shotgun (WGS) entry which is preliminary data.</text>
</comment>
<keyword evidence="6" id="KW-0648">Protein biosynthesis</keyword>
<evidence type="ECO:0000256" key="4">
    <source>
        <dbReference type="ARBA" id="ARBA00022741"/>
    </source>
</evidence>
<evidence type="ECO:0000256" key="1">
    <source>
        <dbReference type="ARBA" id="ARBA00008226"/>
    </source>
</evidence>
<dbReference type="PROSITE" id="PS50862">
    <property type="entry name" value="AA_TRNA_LIGASE_II"/>
    <property type="match status" value="1"/>
</dbReference>
<feature type="domain" description="Aminoacyl-transfer RNA synthetases class-II family profile" evidence="9">
    <location>
        <begin position="218"/>
        <end position="580"/>
    </location>
</feature>
<dbReference type="SUPFAM" id="SSF50249">
    <property type="entry name" value="Nucleic acid-binding proteins"/>
    <property type="match status" value="1"/>
</dbReference>
<feature type="region of interest" description="Disordered" evidence="8">
    <location>
        <begin position="1"/>
        <end position="83"/>
    </location>
</feature>
<evidence type="ECO:0000256" key="5">
    <source>
        <dbReference type="ARBA" id="ARBA00022840"/>
    </source>
</evidence>
<accession>A0ABR3ZIH2</accession>
<dbReference type="InterPro" id="IPR045864">
    <property type="entry name" value="aa-tRNA-synth_II/BPL/LPL"/>
</dbReference>
<dbReference type="InterPro" id="IPR006195">
    <property type="entry name" value="aa-tRNA-synth_II"/>
</dbReference>
<protein>
    <recommendedName>
        <fullName evidence="2">asparagine--tRNA ligase</fullName>
        <ecNumber evidence="2">6.1.1.22</ecNumber>
    </recommendedName>
</protein>
<dbReference type="CDD" id="cd04318">
    <property type="entry name" value="EcAsnRS_like_N"/>
    <property type="match status" value="1"/>
</dbReference>
<dbReference type="InterPro" id="IPR012340">
    <property type="entry name" value="NA-bd_OB-fold"/>
</dbReference>
<dbReference type="EMBL" id="JAWCUI010000009">
    <property type="protein sequence ID" value="KAL1900498.1"/>
    <property type="molecule type" value="Genomic_DNA"/>
</dbReference>
<reference evidence="10 11" key="1">
    <citation type="journal article" date="2024" name="IMA Fungus">
        <title>IMA Genome - F19 : A genome assembly and annotation guide to empower mycologists, including annotated draft genome sequences of Ceratocystis pirilliformis, Diaporthe australafricana, Fusarium ophioides, Paecilomyces lecythidis, and Sporothrix stenoceras.</title>
        <authorList>
            <person name="Aylward J."/>
            <person name="Wilson A.M."/>
            <person name="Visagie C.M."/>
            <person name="Spraker J."/>
            <person name="Barnes I."/>
            <person name="Buitendag C."/>
            <person name="Ceriani C."/>
            <person name="Del Mar Angel L."/>
            <person name="du Plessis D."/>
            <person name="Fuchs T."/>
            <person name="Gasser K."/>
            <person name="Kramer D."/>
            <person name="Li W."/>
            <person name="Munsamy K."/>
            <person name="Piso A."/>
            <person name="Price J.L."/>
            <person name="Sonnekus B."/>
            <person name="Thomas C."/>
            <person name="van der Nest A."/>
            <person name="van Dijk A."/>
            <person name="van Heerden A."/>
            <person name="van Vuuren N."/>
            <person name="Yilmaz N."/>
            <person name="Duong T.A."/>
            <person name="van der Merwe N.A."/>
            <person name="Wingfield M.J."/>
            <person name="Wingfield B.D."/>
        </authorList>
    </citation>
    <scope>NUCLEOTIDE SEQUENCE [LARGE SCALE GENOMIC DNA]</scope>
    <source>
        <strain evidence="10 11">CMW 5346</strain>
    </source>
</reference>
<dbReference type="GO" id="GO:0004816">
    <property type="term" value="F:asparagine-tRNA ligase activity"/>
    <property type="evidence" value="ECO:0007669"/>
    <property type="project" value="UniProtKB-EC"/>
</dbReference>
<keyword evidence="3 10" id="KW-0436">Ligase</keyword>
<evidence type="ECO:0000256" key="8">
    <source>
        <dbReference type="SAM" id="MobiDB-lite"/>
    </source>
</evidence>
<evidence type="ECO:0000256" key="7">
    <source>
        <dbReference type="ARBA" id="ARBA00023146"/>
    </source>
</evidence>
<dbReference type="Pfam" id="PF00152">
    <property type="entry name" value="tRNA-synt_2"/>
    <property type="match status" value="1"/>
</dbReference>
<feature type="compositionally biased region" description="Low complexity" evidence="8">
    <location>
        <begin position="17"/>
        <end position="50"/>
    </location>
</feature>
<dbReference type="InterPro" id="IPR004365">
    <property type="entry name" value="NA-bd_OB_tRNA"/>
</dbReference>
<keyword evidence="11" id="KW-1185">Reference proteome</keyword>
<dbReference type="PRINTS" id="PR01042">
    <property type="entry name" value="TRNASYNTHASP"/>
</dbReference>
<dbReference type="InterPro" id="IPR002312">
    <property type="entry name" value="Asp/Asn-tRNA-synth_IIb"/>
</dbReference>
<dbReference type="InterPro" id="IPR004364">
    <property type="entry name" value="Aa-tRNA-synt_II"/>
</dbReference>
<dbReference type="PANTHER" id="PTHR22594">
    <property type="entry name" value="ASPARTYL/LYSYL-TRNA SYNTHETASE"/>
    <property type="match status" value="1"/>
</dbReference>
<evidence type="ECO:0000313" key="11">
    <source>
        <dbReference type="Proteomes" id="UP001583186"/>
    </source>
</evidence>
<evidence type="ECO:0000259" key="9">
    <source>
        <dbReference type="PROSITE" id="PS50862"/>
    </source>
</evidence>
<evidence type="ECO:0000256" key="6">
    <source>
        <dbReference type="ARBA" id="ARBA00022917"/>
    </source>
</evidence>
<feature type="region of interest" description="Disordered" evidence="8">
    <location>
        <begin position="360"/>
        <end position="383"/>
    </location>
</feature>
<feature type="compositionally biased region" description="Low complexity" evidence="8">
    <location>
        <begin position="57"/>
        <end position="83"/>
    </location>
</feature>
<dbReference type="PANTHER" id="PTHR22594:SF34">
    <property type="entry name" value="ASPARAGINE--TRNA LIGASE, MITOCHONDRIAL-RELATED"/>
    <property type="match status" value="1"/>
</dbReference>
<dbReference type="Gene3D" id="2.40.50.140">
    <property type="entry name" value="Nucleic acid-binding proteins"/>
    <property type="match status" value="1"/>
</dbReference>
<proteinExistence type="inferred from homology"/>
<dbReference type="InterPro" id="IPR004522">
    <property type="entry name" value="Asn-tRNA-ligase"/>
</dbReference>
<dbReference type="NCBIfam" id="TIGR00457">
    <property type="entry name" value="asnS"/>
    <property type="match status" value="1"/>
</dbReference>
<organism evidence="10 11">
    <name type="scientific">Sporothrix stenoceras</name>
    <dbReference type="NCBI Taxonomy" id="5173"/>
    <lineage>
        <taxon>Eukaryota</taxon>
        <taxon>Fungi</taxon>
        <taxon>Dikarya</taxon>
        <taxon>Ascomycota</taxon>
        <taxon>Pezizomycotina</taxon>
        <taxon>Sordariomycetes</taxon>
        <taxon>Sordariomycetidae</taxon>
        <taxon>Ophiostomatales</taxon>
        <taxon>Ophiostomataceae</taxon>
        <taxon>Sporothrix</taxon>
    </lineage>
</organism>
<evidence type="ECO:0000256" key="3">
    <source>
        <dbReference type="ARBA" id="ARBA00022598"/>
    </source>
</evidence>
<dbReference type="Pfam" id="PF01336">
    <property type="entry name" value="tRNA_anti-codon"/>
    <property type="match status" value="1"/>
</dbReference>
<keyword evidence="5" id="KW-0067">ATP-binding</keyword>
<name>A0ABR3ZIH2_9PEZI</name>
<dbReference type="EC" id="6.1.1.22" evidence="2"/>
<dbReference type="SUPFAM" id="SSF55681">
    <property type="entry name" value="Class II aaRS and biotin synthetases"/>
    <property type="match status" value="1"/>
</dbReference>
<gene>
    <name evidence="10" type="primary">SLM5</name>
    <name evidence="10" type="ORF">Sste5346_002219</name>
</gene>
<keyword evidence="7" id="KW-0030">Aminoacyl-tRNA synthetase</keyword>
<keyword evidence="4" id="KW-0547">Nucleotide-binding</keyword>
<evidence type="ECO:0000256" key="2">
    <source>
        <dbReference type="ARBA" id="ARBA00012816"/>
    </source>
</evidence>
<comment type="similarity">
    <text evidence="1">Belongs to the class-II aminoacyl-tRNA synthetase family.</text>
</comment>
<evidence type="ECO:0000313" key="10">
    <source>
        <dbReference type="EMBL" id="KAL1900498.1"/>
    </source>
</evidence>
<dbReference type="Proteomes" id="UP001583186">
    <property type="component" value="Unassembled WGS sequence"/>
</dbReference>